<organism evidence="2 3">
    <name type="scientific">Papaver nudicaule</name>
    <name type="common">Iceland poppy</name>
    <dbReference type="NCBI Taxonomy" id="74823"/>
    <lineage>
        <taxon>Eukaryota</taxon>
        <taxon>Viridiplantae</taxon>
        <taxon>Streptophyta</taxon>
        <taxon>Embryophyta</taxon>
        <taxon>Tracheophyta</taxon>
        <taxon>Spermatophyta</taxon>
        <taxon>Magnoliopsida</taxon>
        <taxon>Ranunculales</taxon>
        <taxon>Papaveraceae</taxon>
        <taxon>Papaveroideae</taxon>
        <taxon>Papaver</taxon>
    </lineage>
</organism>
<dbReference type="GO" id="GO:0080188">
    <property type="term" value="P:gene silencing by siRNA-directed DNA methylation"/>
    <property type="evidence" value="ECO:0007669"/>
    <property type="project" value="InterPro"/>
</dbReference>
<name>A0AA41UZI6_PAPNU</name>
<evidence type="ECO:0000256" key="1">
    <source>
        <dbReference type="SAM" id="Coils"/>
    </source>
</evidence>
<keyword evidence="1" id="KW-0175">Coiled coil</keyword>
<comment type="caution">
    <text evidence="2">The sequence shown here is derived from an EMBL/GenBank/DDBJ whole genome shotgun (WGS) entry which is preliminary data.</text>
</comment>
<evidence type="ECO:0000313" key="3">
    <source>
        <dbReference type="Proteomes" id="UP001177140"/>
    </source>
</evidence>
<evidence type="ECO:0000313" key="2">
    <source>
        <dbReference type="EMBL" id="MCL7025281.1"/>
    </source>
</evidence>
<reference evidence="2" key="1">
    <citation type="submission" date="2022-03" db="EMBL/GenBank/DDBJ databases">
        <title>A functionally conserved STORR gene fusion in Papaver species that diverged 16.8 million years ago.</title>
        <authorList>
            <person name="Catania T."/>
        </authorList>
    </citation>
    <scope>NUCLEOTIDE SEQUENCE</scope>
    <source>
        <strain evidence="2">S-191538</strain>
    </source>
</reference>
<dbReference type="PANTHER" id="PTHR21596:SF65">
    <property type="entry name" value="PROTEIN INVOLVED IN DE NOVO 2-RELATED"/>
    <property type="match status" value="1"/>
</dbReference>
<dbReference type="InterPro" id="IPR045177">
    <property type="entry name" value="FDM1-5/IDN2"/>
</dbReference>
<accession>A0AA41UZI6</accession>
<gene>
    <name evidence="2" type="ORF">MKW94_017673</name>
</gene>
<feature type="coiled-coil region" evidence="1">
    <location>
        <begin position="54"/>
        <end position="88"/>
    </location>
</feature>
<dbReference type="Proteomes" id="UP001177140">
    <property type="component" value="Unassembled WGS sequence"/>
</dbReference>
<proteinExistence type="predicted"/>
<dbReference type="EMBL" id="JAJJMA010043588">
    <property type="protein sequence ID" value="MCL7025281.1"/>
    <property type="molecule type" value="Genomic_DNA"/>
</dbReference>
<sequence length="197" mass="23430">MKSDLEILNKERTTVQGDICLLNEKKTILESEIQSLNQDMTKLGSDTELHNKEKTELQNEKNKMHSVIEFLNKEKDELQSDIEFLNEEKYEFVRSVTLDVNESFYERERTLAENEKMFIELKEMNKTLVAKARSYTAELQEARHELIKVIESEKVTRNTLIGVKKRKREDPELWNFRDNKRATLREAINFQLNRTNM</sequence>
<dbReference type="PANTHER" id="PTHR21596">
    <property type="entry name" value="RIBONUCLEASE P SUBUNIT P38"/>
    <property type="match status" value="1"/>
</dbReference>
<dbReference type="AlphaFoldDB" id="A0AA41UZI6"/>
<protein>
    <submittedName>
        <fullName evidence="2">Uncharacterized protein</fullName>
    </submittedName>
</protein>
<keyword evidence="3" id="KW-1185">Reference proteome</keyword>